<evidence type="ECO:0000313" key="3">
    <source>
        <dbReference type="Proteomes" id="UP000027138"/>
    </source>
</evidence>
<organism evidence="2 3">
    <name type="scientific">Jatropha curcas</name>
    <name type="common">Barbados nut</name>
    <dbReference type="NCBI Taxonomy" id="180498"/>
    <lineage>
        <taxon>Eukaryota</taxon>
        <taxon>Viridiplantae</taxon>
        <taxon>Streptophyta</taxon>
        <taxon>Embryophyta</taxon>
        <taxon>Tracheophyta</taxon>
        <taxon>Spermatophyta</taxon>
        <taxon>Magnoliopsida</taxon>
        <taxon>eudicotyledons</taxon>
        <taxon>Gunneridae</taxon>
        <taxon>Pentapetalae</taxon>
        <taxon>rosids</taxon>
        <taxon>fabids</taxon>
        <taxon>Malpighiales</taxon>
        <taxon>Euphorbiaceae</taxon>
        <taxon>Crotonoideae</taxon>
        <taxon>Jatropheae</taxon>
        <taxon>Jatropha</taxon>
    </lineage>
</organism>
<dbReference type="STRING" id="180498.A0A067KL78"/>
<dbReference type="InterPro" id="IPR007590">
    <property type="entry name" value="Saf4/Yju2"/>
</dbReference>
<dbReference type="EMBL" id="KK914568">
    <property type="protein sequence ID" value="KDP33030.1"/>
    <property type="molecule type" value="Genomic_DNA"/>
</dbReference>
<evidence type="ECO:0000313" key="2">
    <source>
        <dbReference type="EMBL" id="KDP33030.1"/>
    </source>
</evidence>
<dbReference type="PANTHER" id="PTHR12111">
    <property type="entry name" value="SPLICING FACTOR YJU2"/>
    <property type="match status" value="1"/>
</dbReference>
<gene>
    <name evidence="2" type="ORF">JCGZ_13061</name>
</gene>
<proteinExistence type="predicted"/>
<dbReference type="Pfam" id="PF04502">
    <property type="entry name" value="Saf4_Yju2"/>
    <property type="match status" value="1"/>
</dbReference>
<keyword evidence="1" id="KW-0175">Coiled coil</keyword>
<dbReference type="PANTHER" id="PTHR12111:SF4">
    <property type="entry name" value="SPLICING FACTOR YJU2"/>
    <property type="match status" value="1"/>
</dbReference>
<feature type="coiled-coil region" evidence="1">
    <location>
        <begin position="120"/>
        <end position="187"/>
    </location>
</feature>
<dbReference type="GO" id="GO:0000398">
    <property type="term" value="P:mRNA splicing, via spliceosome"/>
    <property type="evidence" value="ECO:0007669"/>
    <property type="project" value="InterPro"/>
</dbReference>
<evidence type="ECO:0000256" key="1">
    <source>
        <dbReference type="SAM" id="Coils"/>
    </source>
</evidence>
<keyword evidence="3" id="KW-1185">Reference proteome</keyword>
<protein>
    <submittedName>
        <fullName evidence="2">Uncharacterized protein</fullName>
    </submittedName>
</protein>
<dbReference type="Proteomes" id="UP000027138">
    <property type="component" value="Unassembled WGS sequence"/>
</dbReference>
<accession>A0A067KL78</accession>
<name>A0A067KL78_JATCU</name>
<sequence>MAVTDGVIFSSLRLTGYAAVLKTTEGQLLQAISGTLDSYEDSILVEALALHSCLDWTSHNLPSAKCILVDLYSEGTKCNSLKDVCDETYLDRFNSCYVVDCGARECYANVSEEEFGGGDTVRVKDSMEELEEKAKGFKREMEIVNTLNQLQSLKSMHETVIFDGMFRALQEKKKKKKEEILEQEDQEQIKLINFQRKQNCVRRICDNDDFEMPLKRKKSSEGVDANPTDELVTKNLLGSSAKVTVVSKPSGIRLC</sequence>
<dbReference type="GO" id="GO:0071006">
    <property type="term" value="C:U2-type catalytic step 1 spliceosome"/>
    <property type="evidence" value="ECO:0007669"/>
    <property type="project" value="TreeGrafter"/>
</dbReference>
<reference evidence="2 3" key="1">
    <citation type="journal article" date="2014" name="PLoS ONE">
        <title>Global Analysis of Gene Expression Profiles in Physic Nut (Jatropha curcas L.) Seedlings Exposed to Salt Stress.</title>
        <authorList>
            <person name="Zhang L."/>
            <person name="Zhang C."/>
            <person name="Wu P."/>
            <person name="Chen Y."/>
            <person name="Li M."/>
            <person name="Jiang H."/>
            <person name="Wu G."/>
        </authorList>
    </citation>
    <scope>NUCLEOTIDE SEQUENCE [LARGE SCALE GENOMIC DNA]</scope>
    <source>
        <strain evidence="3">cv. GZQX0401</strain>
        <tissue evidence="2">Young leaves</tissue>
    </source>
</reference>
<dbReference type="AlphaFoldDB" id="A0A067KL78"/>